<reference evidence="5 6" key="1">
    <citation type="submission" date="2018-09" db="EMBL/GenBank/DDBJ databases">
        <title>Draft genome sequence of Rhodopseudomonas palustris 2.1.18.</title>
        <authorList>
            <person name="Robertson S.L."/>
            <person name="Meyer T.E."/>
            <person name="Kyndt J.A."/>
        </authorList>
    </citation>
    <scope>NUCLEOTIDE SEQUENCE [LARGE SCALE GENOMIC DNA]</scope>
    <source>
        <strain evidence="5 6">2.1.18</strain>
    </source>
</reference>
<dbReference type="InterPro" id="IPR000120">
    <property type="entry name" value="Amidase"/>
</dbReference>
<dbReference type="PANTHER" id="PTHR11895:SF7">
    <property type="entry name" value="GLUTAMYL-TRNA(GLN) AMIDOTRANSFERASE SUBUNIT A, MITOCHONDRIAL"/>
    <property type="match status" value="1"/>
</dbReference>
<proteinExistence type="inferred from homology"/>
<organism evidence="5 6">
    <name type="scientific">Rhodopseudomonas palustris</name>
    <dbReference type="NCBI Taxonomy" id="1076"/>
    <lineage>
        <taxon>Bacteria</taxon>
        <taxon>Pseudomonadati</taxon>
        <taxon>Pseudomonadota</taxon>
        <taxon>Alphaproteobacteria</taxon>
        <taxon>Hyphomicrobiales</taxon>
        <taxon>Nitrobacteraceae</taxon>
        <taxon>Rhodopseudomonas</taxon>
    </lineage>
</organism>
<comment type="function">
    <text evidence="1">Hydrolyzes indole-3-acetamide (IAM) into indole-3-acetic acid (IAA).</text>
</comment>
<evidence type="ECO:0000256" key="2">
    <source>
        <dbReference type="ARBA" id="ARBA00009199"/>
    </source>
</evidence>
<dbReference type="InterPro" id="IPR020556">
    <property type="entry name" value="Amidase_CS"/>
</dbReference>
<evidence type="ECO:0000256" key="3">
    <source>
        <dbReference type="ARBA" id="ARBA00021874"/>
    </source>
</evidence>
<evidence type="ECO:0000313" key="6">
    <source>
        <dbReference type="Proteomes" id="UP000285523"/>
    </source>
</evidence>
<gene>
    <name evidence="5" type="ORF">D4Q52_10650</name>
</gene>
<feature type="domain" description="Amidase" evidence="4">
    <location>
        <begin position="25"/>
        <end position="445"/>
    </location>
</feature>
<comment type="similarity">
    <text evidence="2">Belongs to the amidase family.</text>
</comment>
<dbReference type="Gene3D" id="3.90.1300.10">
    <property type="entry name" value="Amidase signature (AS) domain"/>
    <property type="match status" value="1"/>
</dbReference>
<comment type="caution">
    <text evidence="5">The sequence shown here is derived from an EMBL/GenBank/DDBJ whole genome shotgun (WGS) entry which is preliminary data.</text>
</comment>
<sequence length="465" mass="49173">MQDIWRLSATELAALISARKLSAREATQAALDRLDAVNPAINAVIDHRPAEALARADVVDAALTRGDEVGPLAGVPVTVKVNVDQQGFATTNGVTLQRDLIAASNNPVVDNLLKAGAVIVGRTNTPAFSFRWFTANKLHGETLNPRDPSITPGGSSGGAGAALAAGIGHLAHGTDIAGSVRYPAYACGVHGLRPTLGRIAAFNASSPERAICPQISAVSGPLARTIADLRLALAALSQPDARDPWWVPAPLQGPPRDKRAALCVAPDDLAVVPEVRDAVLDAGRRLEAAGWTVELIETTPPLREAAELQAQFWLGDGYRAMLDAAEREGDEGALACLNGNQTREITDAATLSRLLVRRATLTRDWEMFFQRYAVLLMPVSGELPFPQRLDLKDESSFKRVWAAQMPQVGIPFVGLPGLTVSTGLVGRVPVGVQLVAGRYREDLCLLAGEAIEAGGTPPSPIDPVQ</sequence>
<evidence type="ECO:0000313" key="5">
    <source>
        <dbReference type="EMBL" id="RJF75093.1"/>
    </source>
</evidence>
<protein>
    <recommendedName>
        <fullName evidence="3">Indoleacetamide hydrolase</fullName>
    </recommendedName>
</protein>
<dbReference type="OrthoDB" id="9814821at2"/>
<dbReference type="EMBL" id="QYYD01000009">
    <property type="protein sequence ID" value="RJF75093.1"/>
    <property type="molecule type" value="Genomic_DNA"/>
</dbReference>
<dbReference type="PANTHER" id="PTHR11895">
    <property type="entry name" value="TRANSAMIDASE"/>
    <property type="match status" value="1"/>
</dbReference>
<dbReference type="AlphaFoldDB" id="A0A418VG73"/>
<evidence type="ECO:0000256" key="1">
    <source>
        <dbReference type="ARBA" id="ARBA00003871"/>
    </source>
</evidence>
<dbReference type="SUPFAM" id="SSF75304">
    <property type="entry name" value="Amidase signature (AS) enzymes"/>
    <property type="match status" value="1"/>
</dbReference>
<evidence type="ECO:0000259" key="4">
    <source>
        <dbReference type="Pfam" id="PF01425"/>
    </source>
</evidence>
<accession>A0A418VG73</accession>
<dbReference type="InterPro" id="IPR036928">
    <property type="entry name" value="AS_sf"/>
</dbReference>
<dbReference type="Proteomes" id="UP000285523">
    <property type="component" value="Unassembled WGS sequence"/>
</dbReference>
<dbReference type="RefSeq" id="WP_119856526.1">
    <property type="nucleotide sequence ID" value="NZ_QYYD01000009.1"/>
</dbReference>
<dbReference type="Pfam" id="PF01425">
    <property type="entry name" value="Amidase"/>
    <property type="match status" value="1"/>
</dbReference>
<dbReference type="PROSITE" id="PS00571">
    <property type="entry name" value="AMIDASES"/>
    <property type="match status" value="1"/>
</dbReference>
<dbReference type="NCBIfam" id="NF005687">
    <property type="entry name" value="PRK07487.1"/>
    <property type="match status" value="1"/>
</dbReference>
<keyword evidence="5" id="KW-0378">Hydrolase</keyword>
<name>A0A418VG73_RHOPL</name>
<dbReference type="InterPro" id="IPR023631">
    <property type="entry name" value="Amidase_dom"/>
</dbReference>
<dbReference type="GO" id="GO:0016787">
    <property type="term" value="F:hydrolase activity"/>
    <property type="evidence" value="ECO:0007669"/>
    <property type="project" value="UniProtKB-KW"/>
</dbReference>